<organism evidence="1 2">
    <name type="scientific">Brachionus calyciflorus</name>
    <dbReference type="NCBI Taxonomy" id="104777"/>
    <lineage>
        <taxon>Eukaryota</taxon>
        <taxon>Metazoa</taxon>
        <taxon>Spiralia</taxon>
        <taxon>Gnathifera</taxon>
        <taxon>Rotifera</taxon>
        <taxon>Eurotatoria</taxon>
        <taxon>Monogononta</taxon>
        <taxon>Pseudotrocha</taxon>
        <taxon>Ploima</taxon>
        <taxon>Brachionidae</taxon>
        <taxon>Brachionus</taxon>
    </lineage>
</organism>
<accession>A0A814A584</accession>
<proteinExistence type="predicted"/>
<keyword evidence="2" id="KW-1185">Reference proteome</keyword>
<gene>
    <name evidence="1" type="ORF">OXX778_LOCUS11782</name>
</gene>
<name>A0A814A584_9BILA</name>
<sequence length="80" mass="9483">MVKKSDFIIELILLLILFSFNSYKCYVLHELTDDNRPTGLPDQWIKVFNENTPSPRNYATNFNDNLYLALKRLQDEMLLN</sequence>
<dbReference type="AlphaFoldDB" id="A0A814A584"/>
<evidence type="ECO:0000313" key="1">
    <source>
        <dbReference type="EMBL" id="CAF0908706.1"/>
    </source>
</evidence>
<reference evidence="1" key="1">
    <citation type="submission" date="2021-02" db="EMBL/GenBank/DDBJ databases">
        <authorList>
            <person name="Nowell W R."/>
        </authorList>
    </citation>
    <scope>NUCLEOTIDE SEQUENCE</scope>
    <source>
        <strain evidence="1">Ploen Becks lab</strain>
    </source>
</reference>
<protein>
    <submittedName>
        <fullName evidence="1">Uncharacterized protein</fullName>
    </submittedName>
</protein>
<dbReference type="Proteomes" id="UP000663879">
    <property type="component" value="Unassembled WGS sequence"/>
</dbReference>
<comment type="caution">
    <text evidence="1">The sequence shown here is derived from an EMBL/GenBank/DDBJ whole genome shotgun (WGS) entry which is preliminary data.</text>
</comment>
<evidence type="ECO:0000313" key="2">
    <source>
        <dbReference type="Proteomes" id="UP000663879"/>
    </source>
</evidence>
<dbReference type="EMBL" id="CAJNOC010002042">
    <property type="protein sequence ID" value="CAF0908706.1"/>
    <property type="molecule type" value="Genomic_DNA"/>
</dbReference>